<feature type="active site" description="Proton acceptor" evidence="1">
    <location>
        <position position="17"/>
    </location>
</feature>
<dbReference type="SUPFAM" id="SSF53756">
    <property type="entry name" value="UDP-Glycosyltransferase/glycogen phosphorylase"/>
    <property type="match status" value="1"/>
</dbReference>
<evidence type="ECO:0000256" key="2">
    <source>
        <dbReference type="PIRSR" id="PIRSR620023-2"/>
    </source>
</evidence>
<dbReference type="GO" id="GO:0016747">
    <property type="term" value="F:acyltransferase activity, transferring groups other than amino-acyl groups"/>
    <property type="evidence" value="ECO:0007669"/>
    <property type="project" value="InterPro"/>
</dbReference>
<dbReference type="KEGG" id="pphe:PP2015_927"/>
<evidence type="ECO:0000313" key="5">
    <source>
        <dbReference type="Proteomes" id="UP000061457"/>
    </source>
</evidence>
<dbReference type="InterPro" id="IPR000182">
    <property type="entry name" value="GNAT_dom"/>
</dbReference>
<dbReference type="EMBL" id="CP013187">
    <property type="protein sequence ID" value="ALO41445.1"/>
    <property type="molecule type" value="Genomic_DNA"/>
</dbReference>
<dbReference type="STRING" id="161398.PP2015_927"/>
<reference evidence="5" key="1">
    <citation type="submission" date="2015-11" db="EMBL/GenBank/DDBJ databases">
        <authorList>
            <person name="Kim K.M."/>
        </authorList>
    </citation>
    <scope>NUCLEOTIDE SEQUENCE [LARGE SCALE GENOMIC DNA]</scope>
    <source>
        <strain evidence="5">KCTC 12086</strain>
    </source>
</reference>
<gene>
    <name evidence="4" type="ORF">PP2015_927</name>
</gene>
<dbReference type="InterPro" id="IPR016181">
    <property type="entry name" value="Acyl_CoA_acyltransferase"/>
</dbReference>
<feature type="domain" description="N-acetyltransferase" evidence="3">
    <location>
        <begin position="354"/>
        <end position="504"/>
    </location>
</feature>
<dbReference type="PANTHER" id="PTHR43415:SF3">
    <property type="entry name" value="GNAT-FAMILY ACETYLTRANSFERASE"/>
    <property type="match status" value="1"/>
</dbReference>
<dbReference type="AlphaFoldDB" id="A0A0S2K063"/>
<dbReference type="SUPFAM" id="SSF55729">
    <property type="entry name" value="Acyl-CoA N-acyltransferases (Nat)"/>
    <property type="match status" value="1"/>
</dbReference>
<dbReference type="RefSeq" id="WP_058029185.1">
    <property type="nucleotide sequence ID" value="NZ_CP013187.1"/>
</dbReference>
<dbReference type="Proteomes" id="UP000061457">
    <property type="component" value="Chromosome I"/>
</dbReference>
<dbReference type="Gene3D" id="3.40.630.30">
    <property type="match status" value="1"/>
</dbReference>
<dbReference type="Pfam" id="PF13302">
    <property type="entry name" value="Acetyltransf_3"/>
    <property type="match status" value="1"/>
</dbReference>
<dbReference type="PATRIC" id="fig|161398.10.peg.943"/>
<dbReference type="Gene3D" id="3.40.50.2000">
    <property type="entry name" value="Glycogen Phosphorylase B"/>
    <property type="match status" value="1"/>
</dbReference>
<dbReference type="PROSITE" id="PS51186">
    <property type="entry name" value="GNAT"/>
    <property type="match status" value="1"/>
</dbReference>
<keyword evidence="5" id="KW-1185">Reference proteome</keyword>
<dbReference type="PANTHER" id="PTHR43415">
    <property type="entry name" value="SPERMIDINE N(1)-ACETYLTRANSFERASE"/>
    <property type="match status" value="1"/>
</dbReference>
<evidence type="ECO:0000259" key="3">
    <source>
        <dbReference type="PROSITE" id="PS51186"/>
    </source>
</evidence>
<name>A0A0S2K063_9GAMM</name>
<feature type="binding site" evidence="2">
    <location>
        <position position="159"/>
    </location>
    <ligand>
        <name>substrate</name>
    </ligand>
</feature>
<proteinExistence type="predicted"/>
<sequence length="504" mass="56952">MKILFRLDANKQIGAGHFERCFAIAKGMQATHKTSNLSIVFACSLLPKKYKDRLQDSGIKYIPLPVLQTQSEDAIYLKNQLEAKVDLLCVDHYSLADEWESSIREKCKKLLVIDDLANRKHGDIDFLLDQTFNRTEAAYYDFVSQKTTFLLGSPYALLRQEFYTIRNSKRPSKRSIAPPRKIVLALGAMNHAGSTNILVEFLATLRKSYNLSFSVTILLSSQANELSSLKESIKKLPYITLKEDCTNVGVVYSEADLAIGACGTSSWERCALGLPSLTVTLADNQNEIARQLDEYGAHLYLGHIKDMTFSAFENAFMMLSQTPSLLEEMSKKALQICDGKGVANLIRKVGVANIFLKKATTQDIKTVFKWQSNPVIRQFSRNPNPISWSEHQKWMKAALKSNTRHIYIIRSKTHLDDLSVGMLRLDEHLDGYEISILVDEKFQNQNIALNAIKSIPEQFLLKKIYATVSTANKASQNLFTKAGFKKVEADLFVLKNKEELINEE</sequence>
<accession>A0A0S2K063</accession>
<dbReference type="NCBIfam" id="TIGR03590">
    <property type="entry name" value="PseG"/>
    <property type="match status" value="1"/>
</dbReference>
<evidence type="ECO:0000256" key="1">
    <source>
        <dbReference type="PIRSR" id="PIRSR620023-1"/>
    </source>
</evidence>
<dbReference type="OrthoDB" id="9788924at2"/>
<organism evidence="4 5">
    <name type="scientific">Pseudoalteromonas phenolica</name>
    <dbReference type="NCBI Taxonomy" id="161398"/>
    <lineage>
        <taxon>Bacteria</taxon>
        <taxon>Pseudomonadati</taxon>
        <taxon>Pseudomonadota</taxon>
        <taxon>Gammaproteobacteria</taxon>
        <taxon>Alteromonadales</taxon>
        <taxon>Pseudoalteromonadaceae</taxon>
        <taxon>Pseudoalteromonas</taxon>
    </lineage>
</organism>
<dbReference type="InterPro" id="IPR020023">
    <property type="entry name" value="PseG"/>
</dbReference>
<feature type="binding site" evidence="2">
    <location>
        <position position="268"/>
    </location>
    <ligand>
        <name>substrate</name>
    </ligand>
</feature>
<dbReference type="Gene3D" id="3.40.50.11190">
    <property type="match status" value="1"/>
</dbReference>
<evidence type="ECO:0000313" key="4">
    <source>
        <dbReference type="EMBL" id="ALO41445.1"/>
    </source>
</evidence>
<protein>
    <recommendedName>
        <fullName evidence="3">N-acetyltransferase domain-containing protein</fullName>
    </recommendedName>
</protein>